<gene>
    <name evidence="5" type="primary">LOC101075775</name>
</gene>
<dbReference type="SMART" id="SM00020">
    <property type="entry name" value="Tryp_SPc"/>
    <property type="match status" value="1"/>
</dbReference>
<evidence type="ECO:0000313" key="5">
    <source>
        <dbReference type="Ensembl" id="ENSTRUP00000066972.1"/>
    </source>
</evidence>
<name>A0A674N146_TAKRU</name>
<reference evidence="5" key="3">
    <citation type="submission" date="2025-09" db="UniProtKB">
        <authorList>
            <consortium name="Ensembl"/>
        </authorList>
    </citation>
    <scope>IDENTIFICATION</scope>
</reference>
<dbReference type="CDD" id="cd00190">
    <property type="entry name" value="Tryp_SPc"/>
    <property type="match status" value="1"/>
</dbReference>
<dbReference type="GO" id="GO:0004252">
    <property type="term" value="F:serine-type endopeptidase activity"/>
    <property type="evidence" value="ECO:0007669"/>
    <property type="project" value="InterPro"/>
</dbReference>
<dbReference type="PANTHER" id="PTHR24271">
    <property type="entry name" value="KALLIKREIN-RELATED"/>
    <property type="match status" value="1"/>
</dbReference>
<feature type="signal peptide" evidence="3">
    <location>
        <begin position="1"/>
        <end position="15"/>
    </location>
</feature>
<evidence type="ECO:0000256" key="1">
    <source>
        <dbReference type="ARBA" id="ARBA00023157"/>
    </source>
</evidence>
<keyword evidence="6" id="KW-1185">Reference proteome</keyword>
<dbReference type="GeneTree" id="ENSGT01050000244971"/>
<organism evidence="5 6">
    <name type="scientific">Takifugu rubripes</name>
    <name type="common">Japanese pufferfish</name>
    <name type="synonym">Fugu rubripes</name>
    <dbReference type="NCBI Taxonomy" id="31033"/>
    <lineage>
        <taxon>Eukaryota</taxon>
        <taxon>Metazoa</taxon>
        <taxon>Chordata</taxon>
        <taxon>Craniata</taxon>
        <taxon>Vertebrata</taxon>
        <taxon>Euteleostomi</taxon>
        <taxon>Actinopterygii</taxon>
        <taxon>Neopterygii</taxon>
        <taxon>Teleostei</taxon>
        <taxon>Neoteleostei</taxon>
        <taxon>Acanthomorphata</taxon>
        <taxon>Eupercaria</taxon>
        <taxon>Tetraodontiformes</taxon>
        <taxon>Tetradontoidea</taxon>
        <taxon>Tetraodontidae</taxon>
        <taxon>Takifugu</taxon>
    </lineage>
</organism>
<keyword evidence="1" id="KW-1015">Disulfide bond</keyword>
<proteinExistence type="predicted"/>
<evidence type="ECO:0000259" key="4">
    <source>
        <dbReference type="PROSITE" id="PS50240"/>
    </source>
</evidence>
<dbReference type="Proteomes" id="UP000005226">
    <property type="component" value="Chromosome 7"/>
</dbReference>
<evidence type="ECO:0000256" key="2">
    <source>
        <dbReference type="SAM" id="MobiDB-lite"/>
    </source>
</evidence>
<dbReference type="InterPro" id="IPR001254">
    <property type="entry name" value="Trypsin_dom"/>
</dbReference>
<dbReference type="Pfam" id="PF00089">
    <property type="entry name" value="Trypsin"/>
    <property type="match status" value="1"/>
</dbReference>
<accession>A0A674N146</accession>
<feature type="region of interest" description="Disordered" evidence="2">
    <location>
        <begin position="260"/>
        <end position="288"/>
    </location>
</feature>
<reference evidence="5" key="2">
    <citation type="submission" date="2025-08" db="UniProtKB">
        <authorList>
            <consortium name="Ensembl"/>
        </authorList>
    </citation>
    <scope>IDENTIFICATION</scope>
</reference>
<dbReference type="Ensembl" id="ENSTRUT00000061260.1">
    <property type="protein sequence ID" value="ENSTRUP00000066972.1"/>
    <property type="gene ID" value="ENSTRUG00000003166.3"/>
</dbReference>
<feature type="domain" description="Peptidase S1" evidence="4">
    <location>
        <begin position="18"/>
        <end position="239"/>
    </location>
</feature>
<dbReference type="AlphaFoldDB" id="A0A674N146"/>
<dbReference type="PROSITE" id="PS50240">
    <property type="entry name" value="TRYPSIN_DOM"/>
    <property type="match status" value="1"/>
</dbReference>
<protein>
    <submittedName>
        <fullName evidence="5">Trypsinogen-like protein 3</fullName>
    </submittedName>
</protein>
<reference evidence="5 6" key="1">
    <citation type="journal article" date="2011" name="Genome Biol. Evol.">
        <title>Integration of the genetic map and genome assembly of fugu facilitates insights into distinct features of genome evolution in teleosts and mammals.</title>
        <authorList>
            <person name="Kai W."/>
            <person name="Kikuchi K."/>
            <person name="Tohari S."/>
            <person name="Chew A.K."/>
            <person name="Tay A."/>
            <person name="Fujiwara A."/>
            <person name="Hosoya S."/>
            <person name="Suetake H."/>
            <person name="Naruse K."/>
            <person name="Brenner S."/>
            <person name="Suzuki Y."/>
            <person name="Venkatesh B."/>
        </authorList>
    </citation>
    <scope>NUCLEOTIDE SEQUENCE [LARGE SCALE GENOMIC DNA]</scope>
</reference>
<dbReference type="GO" id="GO:0030141">
    <property type="term" value="C:secretory granule"/>
    <property type="evidence" value="ECO:0007669"/>
    <property type="project" value="TreeGrafter"/>
</dbReference>
<dbReference type="InterPro" id="IPR043504">
    <property type="entry name" value="Peptidase_S1_PA_chymotrypsin"/>
</dbReference>
<evidence type="ECO:0000313" key="6">
    <source>
        <dbReference type="Proteomes" id="UP000005226"/>
    </source>
</evidence>
<sequence>MNLLLLLVALSFSEAVPLQGAAECQPQSRPWHVRLGRSCSGALVDPRWIVTSFACAPLSSNITASLGDHDVSVAEGTEQHIDTDLTVLHSPYRSPFHSLAMVRLAKPARFNQYVQPIPLPSRCPQPGETCRVSGWGSTVPNQDESPKRLKCISVPVVDDRTCRELFPMHWSHGMVCAGQVDGTNCLVRVDTRSDLCTSAVSLSNVWSVAGPGRPRRCDGVWRAAAGRPVVQLWVLQPSGPQHLQQNMPVHQVDEGRNAEQLTHLGPDHPPPTHPPLHSATDHPPVLSERGCRGRPACAGCSLKSTVSASAS</sequence>
<dbReference type="SUPFAM" id="SSF50494">
    <property type="entry name" value="Trypsin-like serine proteases"/>
    <property type="match status" value="1"/>
</dbReference>
<evidence type="ECO:0000256" key="3">
    <source>
        <dbReference type="SAM" id="SignalP"/>
    </source>
</evidence>
<dbReference type="InParanoid" id="A0A674N146"/>
<dbReference type="PANTHER" id="PTHR24271:SF47">
    <property type="entry name" value="KALLIKREIN-1"/>
    <property type="match status" value="1"/>
</dbReference>
<dbReference type="InterPro" id="IPR009003">
    <property type="entry name" value="Peptidase_S1_PA"/>
</dbReference>
<dbReference type="GO" id="GO:0006508">
    <property type="term" value="P:proteolysis"/>
    <property type="evidence" value="ECO:0007669"/>
    <property type="project" value="InterPro"/>
</dbReference>
<dbReference type="Gene3D" id="2.40.10.10">
    <property type="entry name" value="Trypsin-like serine proteases"/>
    <property type="match status" value="2"/>
</dbReference>
<keyword evidence="3" id="KW-0732">Signal</keyword>
<feature type="chain" id="PRO_5025662375" evidence="3">
    <location>
        <begin position="16"/>
        <end position="311"/>
    </location>
</feature>